<keyword evidence="3 7" id="KW-0812">Transmembrane</keyword>
<comment type="subcellular location">
    <subcellularLocation>
        <location evidence="1">Cell membrane</location>
        <topology evidence="1">Multi-pass membrane protein</topology>
    </subcellularLocation>
</comment>
<evidence type="ECO:0000313" key="11">
    <source>
        <dbReference type="Proteomes" id="UP000178690"/>
    </source>
</evidence>
<evidence type="ECO:0000259" key="8">
    <source>
        <dbReference type="Pfam" id="PF02687"/>
    </source>
</evidence>
<keyword evidence="5 7" id="KW-0472">Membrane</keyword>
<dbReference type="InterPro" id="IPR050250">
    <property type="entry name" value="Macrolide_Exporter_MacB"/>
</dbReference>
<dbReference type="Proteomes" id="UP000178690">
    <property type="component" value="Unassembled WGS sequence"/>
</dbReference>
<proteinExistence type="inferred from homology"/>
<feature type="domain" description="ABC3 transporter permease C-terminal" evidence="8">
    <location>
        <begin position="287"/>
        <end position="405"/>
    </location>
</feature>
<name>A0A1G2PLI0_TERXR</name>
<dbReference type="STRING" id="1802363.A2682_00870"/>
<evidence type="ECO:0000256" key="5">
    <source>
        <dbReference type="ARBA" id="ARBA00023136"/>
    </source>
</evidence>
<dbReference type="PANTHER" id="PTHR30572:SF4">
    <property type="entry name" value="ABC TRANSPORTER PERMEASE YTRF"/>
    <property type="match status" value="1"/>
</dbReference>
<comment type="similarity">
    <text evidence="6">Belongs to the ABC-4 integral membrane protein family.</text>
</comment>
<feature type="transmembrane region" description="Helical" evidence="7">
    <location>
        <begin position="21"/>
        <end position="42"/>
    </location>
</feature>
<dbReference type="InterPro" id="IPR025857">
    <property type="entry name" value="MacB_PCD"/>
</dbReference>
<gene>
    <name evidence="10" type="ORF">A2682_00870</name>
</gene>
<evidence type="ECO:0000256" key="7">
    <source>
        <dbReference type="SAM" id="Phobius"/>
    </source>
</evidence>
<protein>
    <recommendedName>
        <fullName evidence="12">Multidrug ABC transporter substrate-binding protein</fullName>
    </recommendedName>
</protein>
<reference evidence="10 11" key="1">
    <citation type="journal article" date="2016" name="Nat. Commun.">
        <title>Thousands of microbial genomes shed light on interconnected biogeochemical processes in an aquifer system.</title>
        <authorList>
            <person name="Anantharaman K."/>
            <person name="Brown C.T."/>
            <person name="Hug L.A."/>
            <person name="Sharon I."/>
            <person name="Castelle C.J."/>
            <person name="Probst A.J."/>
            <person name="Thomas B.C."/>
            <person name="Singh A."/>
            <person name="Wilkins M.J."/>
            <person name="Karaoz U."/>
            <person name="Brodie E.L."/>
            <person name="Williams K.H."/>
            <person name="Hubbard S.S."/>
            <person name="Banfield J.F."/>
        </authorList>
    </citation>
    <scope>NUCLEOTIDE SEQUENCE [LARGE SCALE GENOMIC DNA]</scope>
    <source>
        <strain evidence="11">RIFCSPHIGHO2_01_FULL_58_15</strain>
    </source>
</reference>
<evidence type="ECO:0000256" key="2">
    <source>
        <dbReference type="ARBA" id="ARBA00022475"/>
    </source>
</evidence>
<comment type="caution">
    <text evidence="10">The sequence shown here is derived from an EMBL/GenBank/DDBJ whole genome shotgun (WGS) entry which is preliminary data.</text>
</comment>
<dbReference type="Pfam" id="PF02687">
    <property type="entry name" value="FtsX"/>
    <property type="match status" value="1"/>
</dbReference>
<evidence type="ECO:0008006" key="12">
    <source>
        <dbReference type="Google" id="ProtNLM"/>
    </source>
</evidence>
<evidence type="ECO:0000256" key="6">
    <source>
        <dbReference type="ARBA" id="ARBA00038076"/>
    </source>
</evidence>
<evidence type="ECO:0000256" key="1">
    <source>
        <dbReference type="ARBA" id="ARBA00004651"/>
    </source>
</evidence>
<feature type="transmembrane region" description="Helical" evidence="7">
    <location>
        <begin position="279"/>
        <end position="306"/>
    </location>
</feature>
<dbReference type="EMBL" id="MHST01000012">
    <property type="protein sequence ID" value="OHA49205.1"/>
    <property type="molecule type" value="Genomic_DNA"/>
</dbReference>
<feature type="domain" description="MacB-like periplasmic core" evidence="9">
    <location>
        <begin position="21"/>
        <end position="243"/>
    </location>
</feature>
<evidence type="ECO:0000256" key="4">
    <source>
        <dbReference type="ARBA" id="ARBA00022989"/>
    </source>
</evidence>
<sequence>MRTADVVRTAFSSLNANRSRSALTILGIVVGIASMILVVAAGEGARELILGQLQGFGSRTLFIEPGREPTGPSSFVEIFTDSLKEQDVRALTMRGNVPGITDVAPVVIGSYAVSWRNESVRTSVIGATDIFAEILDVDPDQGVFFDDEEIKQRSPVAILGSEVRRKLFGETDAVGQIARIKNVNFRVVGTMPQRGNISFFDVDNLVLVPYTTAQQYLTGTDYLQTILVRVESEDIIPRVKEDIMGILRANHGITDPAKDDFHITTPADAAERVSMITGILTALLTAVAAISLVVGGIGIMNIMLVSVTERTREIGLRKAIGATRRDILSQFLLEAVLLTAAGGIGGIGLGTAMGYATSFVLSRALGTPWTFVFPLQAAAFGLVVAAAVGFVFGLYPAQRAARLDPVEALRYE</sequence>
<dbReference type="PANTHER" id="PTHR30572">
    <property type="entry name" value="MEMBRANE COMPONENT OF TRANSPORTER-RELATED"/>
    <property type="match status" value="1"/>
</dbReference>
<dbReference type="InterPro" id="IPR003838">
    <property type="entry name" value="ABC3_permease_C"/>
</dbReference>
<dbReference type="GO" id="GO:0022857">
    <property type="term" value="F:transmembrane transporter activity"/>
    <property type="evidence" value="ECO:0007669"/>
    <property type="project" value="TreeGrafter"/>
</dbReference>
<evidence type="ECO:0000256" key="3">
    <source>
        <dbReference type="ARBA" id="ARBA00022692"/>
    </source>
</evidence>
<keyword evidence="2" id="KW-1003">Cell membrane</keyword>
<dbReference type="Pfam" id="PF12704">
    <property type="entry name" value="MacB_PCD"/>
    <property type="match status" value="1"/>
</dbReference>
<feature type="transmembrane region" description="Helical" evidence="7">
    <location>
        <begin position="369"/>
        <end position="395"/>
    </location>
</feature>
<accession>A0A1G2PLI0</accession>
<dbReference type="AlphaFoldDB" id="A0A1G2PLI0"/>
<keyword evidence="4 7" id="KW-1133">Transmembrane helix</keyword>
<evidence type="ECO:0000313" key="10">
    <source>
        <dbReference type="EMBL" id="OHA49205.1"/>
    </source>
</evidence>
<evidence type="ECO:0000259" key="9">
    <source>
        <dbReference type="Pfam" id="PF12704"/>
    </source>
</evidence>
<feature type="transmembrane region" description="Helical" evidence="7">
    <location>
        <begin position="327"/>
        <end position="349"/>
    </location>
</feature>
<dbReference type="GO" id="GO:0005886">
    <property type="term" value="C:plasma membrane"/>
    <property type="evidence" value="ECO:0007669"/>
    <property type="project" value="UniProtKB-SubCell"/>
</dbReference>
<organism evidence="10 11">
    <name type="scientific">Terrybacteria sp. (strain RIFCSPHIGHO2_01_FULL_58_15)</name>
    <dbReference type="NCBI Taxonomy" id="1802363"/>
    <lineage>
        <taxon>Bacteria</taxon>
        <taxon>Candidatus Terryibacteriota</taxon>
    </lineage>
</organism>